<evidence type="ECO:0000256" key="1">
    <source>
        <dbReference type="ARBA" id="ARBA00004132"/>
    </source>
</evidence>
<dbReference type="Ensembl" id="ENSSAUT00010040333.1">
    <property type="protein sequence ID" value="ENSSAUP00010038262.1"/>
    <property type="gene ID" value="ENSSAUG00010011588.1"/>
</dbReference>
<dbReference type="InterPro" id="IPR000719">
    <property type="entry name" value="Prot_kinase_dom"/>
</dbReference>
<evidence type="ECO:0000256" key="10">
    <source>
        <dbReference type="ARBA" id="ARBA00022553"/>
    </source>
</evidence>
<evidence type="ECO:0000313" key="31">
    <source>
        <dbReference type="Proteomes" id="UP000472265"/>
    </source>
</evidence>
<evidence type="ECO:0000313" key="30">
    <source>
        <dbReference type="Ensembl" id="ENSSAUP00010038262.1"/>
    </source>
</evidence>
<evidence type="ECO:0000256" key="8">
    <source>
        <dbReference type="ARBA" id="ARBA00022490"/>
    </source>
</evidence>
<dbReference type="PROSITE" id="PS51182">
    <property type="entry name" value="C2_TENSIN"/>
    <property type="match status" value="1"/>
</dbReference>
<evidence type="ECO:0000256" key="19">
    <source>
        <dbReference type="ARBA" id="ARBA00023329"/>
    </source>
</evidence>
<dbReference type="SUPFAM" id="SSF49562">
    <property type="entry name" value="C2 domain (Calcium/lipid-binding domain, CaLB)"/>
    <property type="match status" value="1"/>
</dbReference>
<feature type="domain" description="C2 tensin-type" evidence="29">
    <location>
        <begin position="565"/>
        <end position="703"/>
    </location>
</feature>
<keyword evidence="10" id="KW-0597">Phosphoprotein</keyword>
<feature type="domain" description="Protein kinase" evidence="26">
    <location>
        <begin position="39"/>
        <end position="316"/>
    </location>
</feature>
<evidence type="ECO:0000256" key="24">
    <source>
        <dbReference type="ARBA" id="ARBA00076380"/>
    </source>
</evidence>
<dbReference type="Gene3D" id="1.10.287.110">
    <property type="entry name" value="DnaJ domain"/>
    <property type="match status" value="1"/>
</dbReference>
<evidence type="ECO:0000256" key="6">
    <source>
        <dbReference type="ARBA" id="ARBA00012513"/>
    </source>
</evidence>
<dbReference type="CDD" id="cd14564">
    <property type="entry name" value="PTP_GAK"/>
    <property type="match status" value="1"/>
</dbReference>
<keyword evidence="17" id="KW-0333">Golgi apparatus</keyword>
<keyword evidence="19" id="KW-0968">Cytoplasmic vesicle</keyword>
<dbReference type="PANTHER" id="PTHR23172">
    <property type="entry name" value="AUXILIN/CYCLIN G-ASSOCIATED KINASE-RELATED"/>
    <property type="match status" value="1"/>
</dbReference>
<evidence type="ECO:0000256" key="2">
    <source>
        <dbReference type="ARBA" id="ARBA00004246"/>
    </source>
</evidence>
<dbReference type="InterPro" id="IPR014020">
    <property type="entry name" value="Tensin_C2-dom"/>
</dbReference>
<dbReference type="FunFam" id="1.10.510.10:FF:000228">
    <property type="entry name" value="cyclin-G-associated kinase isoform X1"/>
    <property type="match status" value="1"/>
</dbReference>
<evidence type="ECO:0000256" key="3">
    <source>
        <dbReference type="ARBA" id="ARBA00004556"/>
    </source>
</evidence>
<dbReference type="EC" id="2.7.11.1" evidence="6"/>
<dbReference type="GO" id="GO:0004674">
    <property type="term" value="F:protein serine/threonine kinase activity"/>
    <property type="evidence" value="ECO:0007669"/>
    <property type="project" value="UniProtKB-KW"/>
</dbReference>
<dbReference type="Proteomes" id="UP000472265">
    <property type="component" value="Chromosome 5"/>
</dbReference>
<evidence type="ECO:0000256" key="14">
    <source>
        <dbReference type="ARBA" id="ARBA00022840"/>
    </source>
</evidence>
<dbReference type="Gene3D" id="3.90.190.10">
    <property type="entry name" value="Protein tyrosine phosphatase superfamily"/>
    <property type="match status" value="1"/>
</dbReference>
<proteinExistence type="inferred from homology"/>
<dbReference type="CDD" id="cd14036">
    <property type="entry name" value="STKc_GAK"/>
    <property type="match status" value="1"/>
</dbReference>
<evidence type="ECO:0000256" key="5">
    <source>
        <dbReference type="ARBA" id="ARBA00005490"/>
    </source>
</evidence>
<comment type="similarity">
    <text evidence="5">Belongs to the protein kinase superfamily. AGC Ser/Thr protein kinase family. PKC subfamily.</text>
</comment>
<comment type="subcellular location">
    <subcellularLocation>
        <location evidence="2">Cell junction</location>
        <location evidence="2">Focal adhesion</location>
    </subcellularLocation>
    <subcellularLocation>
        <location evidence="3">Cytoplasm</location>
        <location evidence="3">Perinuclear region</location>
    </subcellularLocation>
    <subcellularLocation>
        <location evidence="1">Cytoplasmic vesicle</location>
        <location evidence="1">Clathrin-coated vesicle</location>
    </subcellularLocation>
    <subcellularLocation>
        <location evidence="4">Golgi apparatus</location>
        <location evidence="4">trans-Golgi network</location>
    </subcellularLocation>
</comment>
<evidence type="ECO:0000256" key="7">
    <source>
        <dbReference type="ARBA" id="ARBA00022481"/>
    </source>
</evidence>
<evidence type="ECO:0000256" key="4">
    <source>
        <dbReference type="ARBA" id="ARBA00004601"/>
    </source>
</evidence>
<dbReference type="SMART" id="SM00220">
    <property type="entry name" value="S_TKc"/>
    <property type="match status" value="1"/>
</dbReference>
<evidence type="ECO:0000256" key="12">
    <source>
        <dbReference type="ARBA" id="ARBA00022741"/>
    </source>
</evidence>
<protein>
    <recommendedName>
        <fullName evidence="23">Cyclin-G-associated kinase</fullName>
        <ecNumber evidence="6">2.7.11.1</ecNumber>
    </recommendedName>
    <alternativeName>
        <fullName evidence="24">DnaJ homolog subfamily C member 26</fullName>
    </alternativeName>
</protein>
<accession>A0A671WNT0</accession>
<keyword evidence="18" id="KW-0131">Cell cycle</keyword>
<dbReference type="FunFam" id="1.10.287.110:FF:000002">
    <property type="entry name" value="putative tyrosine-protein phosphatase auxilin isoform X2"/>
    <property type="match status" value="1"/>
</dbReference>
<comment type="catalytic activity">
    <reaction evidence="20">
        <text>L-threonyl-[protein] + ATP = O-phospho-L-threonyl-[protein] + ADP + H(+)</text>
        <dbReference type="Rhea" id="RHEA:46608"/>
        <dbReference type="Rhea" id="RHEA-COMP:11060"/>
        <dbReference type="Rhea" id="RHEA-COMP:11605"/>
        <dbReference type="ChEBI" id="CHEBI:15378"/>
        <dbReference type="ChEBI" id="CHEBI:30013"/>
        <dbReference type="ChEBI" id="CHEBI:30616"/>
        <dbReference type="ChEBI" id="CHEBI:61977"/>
        <dbReference type="ChEBI" id="CHEBI:456216"/>
        <dbReference type="EC" id="2.7.11.1"/>
    </reaction>
</comment>
<dbReference type="Gene3D" id="2.60.40.1110">
    <property type="match status" value="1"/>
</dbReference>
<dbReference type="SUPFAM" id="SSF46565">
    <property type="entry name" value="Chaperone J-domain"/>
    <property type="match status" value="1"/>
</dbReference>
<evidence type="ECO:0000256" key="15">
    <source>
        <dbReference type="ARBA" id="ARBA00022949"/>
    </source>
</evidence>
<reference evidence="30" key="2">
    <citation type="submission" date="2025-08" db="UniProtKB">
        <authorList>
            <consortium name="Ensembl"/>
        </authorList>
    </citation>
    <scope>IDENTIFICATION</scope>
</reference>
<evidence type="ECO:0000259" key="28">
    <source>
        <dbReference type="PROSITE" id="PS51181"/>
    </source>
</evidence>
<keyword evidence="12" id="KW-0547">Nucleotide-binding</keyword>
<evidence type="ECO:0000256" key="16">
    <source>
        <dbReference type="ARBA" id="ARBA00022990"/>
    </source>
</evidence>
<dbReference type="SMART" id="SM00271">
    <property type="entry name" value="DnaJ"/>
    <property type="match status" value="1"/>
</dbReference>
<evidence type="ECO:0000256" key="21">
    <source>
        <dbReference type="ARBA" id="ARBA00048679"/>
    </source>
</evidence>
<evidence type="ECO:0000256" key="22">
    <source>
        <dbReference type="ARBA" id="ARBA00054326"/>
    </source>
</evidence>
<dbReference type="Gene3D" id="1.10.510.10">
    <property type="entry name" value="Transferase(Phosphotransferase) domain 1"/>
    <property type="match status" value="1"/>
</dbReference>
<dbReference type="GO" id="GO:0005524">
    <property type="term" value="F:ATP binding"/>
    <property type="evidence" value="ECO:0007669"/>
    <property type="project" value="UniProtKB-KW"/>
</dbReference>
<dbReference type="InterPro" id="IPR035892">
    <property type="entry name" value="C2_domain_sf"/>
</dbReference>
<dbReference type="CDD" id="cd06257">
    <property type="entry name" value="DnaJ"/>
    <property type="match status" value="1"/>
</dbReference>
<name>A0A671WNT0_SPAAU</name>
<dbReference type="SUPFAM" id="SSF56112">
    <property type="entry name" value="Protein kinase-like (PK-like)"/>
    <property type="match status" value="1"/>
</dbReference>
<dbReference type="GO" id="GO:0048471">
    <property type="term" value="C:perinuclear region of cytoplasm"/>
    <property type="evidence" value="ECO:0007669"/>
    <property type="project" value="UniProtKB-SubCell"/>
</dbReference>
<keyword evidence="7" id="KW-0488">Methylation</keyword>
<dbReference type="SMART" id="SM01326">
    <property type="entry name" value="PTEN_C2"/>
    <property type="match status" value="1"/>
</dbReference>
<keyword evidence="14" id="KW-0067">ATP-binding</keyword>
<evidence type="ECO:0000256" key="25">
    <source>
        <dbReference type="SAM" id="MobiDB-lite"/>
    </source>
</evidence>
<dbReference type="GO" id="GO:0072583">
    <property type="term" value="P:clathrin-dependent endocytosis"/>
    <property type="evidence" value="ECO:0007669"/>
    <property type="project" value="TreeGrafter"/>
</dbReference>
<dbReference type="GO" id="GO:0005925">
    <property type="term" value="C:focal adhesion"/>
    <property type="evidence" value="ECO:0007669"/>
    <property type="project" value="UniProtKB-SubCell"/>
</dbReference>
<dbReference type="InterPro" id="IPR029021">
    <property type="entry name" value="Prot-tyrosine_phosphatase-like"/>
</dbReference>
<organism evidence="30 31">
    <name type="scientific">Sparus aurata</name>
    <name type="common">Gilthead sea bream</name>
    <dbReference type="NCBI Taxonomy" id="8175"/>
    <lineage>
        <taxon>Eukaryota</taxon>
        <taxon>Metazoa</taxon>
        <taxon>Chordata</taxon>
        <taxon>Craniata</taxon>
        <taxon>Vertebrata</taxon>
        <taxon>Euteleostomi</taxon>
        <taxon>Actinopterygii</taxon>
        <taxon>Neopterygii</taxon>
        <taxon>Teleostei</taxon>
        <taxon>Neoteleostei</taxon>
        <taxon>Acanthomorphata</taxon>
        <taxon>Eupercaria</taxon>
        <taxon>Spariformes</taxon>
        <taxon>Sparidae</taxon>
        <taxon>Sparus</taxon>
    </lineage>
</organism>
<dbReference type="SUPFAM" id="SSF52799">
    <property type="entry name" value="(Phosphotyrosine protein) phosphatases II"/>
    <property type="match status" value="1"/>
</dbReference>
<dbReference type="GO" id="GO:0072318">
    <property type="term" value="P:clathrin coat disassembly"/>
    <property type="evidence" value="ECO:0007669"/>
    <property type="project" value="TreeGrafter"/>
</dbReference>
<keyword evidence="11" id="KW-0808">Transferase</keyword>
<dbReference type="InterPro" id="IPR036869">
    <property type="entry name" value="J_dom_sf"/>
</dbReference>
<dbReference type="PROSITE" id="PS00108">
    <property type="entry name" value="PROTEIN_KINASE_ST"/>
    <property type="match status" value="1"/>
</dbReference>
<dbReference type="InterPro" id="IPR001623">
    <property type="entry name" value="DnaJ_domain"/>
</dbReference>
<dbReference type="Pfam" id="PF10409">
    <property type="entry name" value="PTEN_C2"/>
    <property type="match status" value="1"/>
</dbReference>
<keyword evidence="15" id="KW-0965">Cell junction</keyword>
<keyword evidence="8" id="KW-0963">Cytoplasm</keyword>
<feature type="domain" description="Phosphatase tensin-type" evidence="28">
    <location>
        <begin position="392"/>
        <end position="559"/>
    </location>
</feature>
<dbReference type="AlphaFoldDB" id="A0A671WNT0"/>
<evidence type="ECO:0000259" key="27">
    <source>
        <dbReference type="PROSITE" id="PS50076"/>
    </source>
</evidence>
<dbReference type="GeneTree" id="ENSGT00940000159527"/>
<evidence type="ECO:0000256" key="17">
    <source>
        <dbReference type="ARBA" id="ARBA00023034"/>
    </source>
</evidence>
<dbReference type="GO" id="GO:0005794">
    <property type="term" value="C:Golgi apparatus"/>
    <property type="evidence" value="ECO:0007669"/>
    <property type="project" value="UniProtKB-SubCell"/>
</dbReference>
<evidence type="ECO:0000256" key="20">
    <source>
        <dbReference type="ARBA" id="ARBA00047899"/>
    </source>
</evidence>
<evidence type="ECO:0000256" key="18">
    <source>
        <dbReference type="ARBA" id="ARBA00023306"/>
    </source>
</evidence>
<comment type="function">
    <text evidence="22">Associates with cyclin G and CDK5. Seems to act as an auxilin homolog that is involved in the uncoating of clathrin-coated vesicles by Hsc70 in non-neuronal cells. Expression oscillates slightly during the cell cycle, peaking at G1. May play a role in clathrin-mediated endocytosis and intracellular trafficking, and in the dynamics of clathrin assembly/disassembly.</text>
</comment>
<dbReference type="PROSITE" id="PS50076">
    <property type="entry name" value="DNAJ_2"/>
    <property type="match status" value="1"/>
</dbReference>
<dbReference type="InterPro" id="IPR011009">
    <property type="entry name" value="Kinase-like_dom_sf"/>
</dbReference>
<keyword evidence="16" id="KW-0007">Acetylation</keyword>
<evidence type="ECO:0000256" key="23">
    <source>
        <dbReference type="ARBA" id="ARBA00068393"/>
    </source>
</evidence>
<feature type="region of interest" description="Disordered" evidence="25">
    <location>
        <begin position="742"/>
        <end position="785"/>
    </location>
</feature>
<dbReference type="PROSITE" id="PS50011">
    <property type="entry name" value="PROTEIN_KINASE_DOM"/>
    <property type="match status" value="1"/>
</dbReference>
<evidence type="ECO:0000256" key="13">
    <source>
        <dbReference type="ARBA" id="ARBA00022777"/>
    </source>
</evidence>
<evidence type="ECO:0000259" key="26">
    <source>
        <dbReference type="PROSITE" id="PS50011"/>
    </source>
</evidence>
<dbReference type="PANTHER" id="PTHR23172:SF34">
    <property type="entry name" value="CYCLIN-G-ASSOCIATED KINASE"/>
    <property type="match status" value="1"/>
</dbReference>
<evidence type="ECO:0000259" key="29">
    <source>
        <dbReference type="PROSITE" id="PS51182"/>
    </source>
</evidence>
<keyword evidence="9" id="KW-0723">Serine/threonine-protein kinase</keyword>
<dbReference type="GO" id="GO:0030136">
    <property type="term" value="C:clathrin-coated vesicle"/>
    <property type="evidence" value="ECO:0007669"/>
    <property type="project" value="UniProtKB-SubCell"/>
</dbReference>
<dbReference type="FunFam" id="3.90.190.10:FF:000008">
    <property type="entry name" value="putative tyrosine-protein phosphatase auxilin isoform X2"/>
    <property type="match status" value="1"/>
</dbReference>
<dbReference type="PROSITE" id="PS51181">
    <property type="entry name" value="PPASE_TENSIN"/>
    <property type="match status" value="1"/>
</dbReference>
<dbReference type="InterPro" id="IPR008271">
    <property type="entry name" value="Ser/Thr_kinase_AS"/>
</dbReference>
<feature type="domain" description="J" evidence="27">
    <location>
        <begin position="1086"/>
        <end position="1150"/>
    </location>
</feature>
<sequence>MSLFQSALDFLAGPGSSGAASRDQNDFVGQVVELGDMKLRIKRVIAEGGFAFVYEAQDMSSGKDYALKRLLSHEEEKSKEIIQEVCFMKKLSGHPNVVQFCSAASISKEESDTGQAEFLILTELCKGQLVDFIKRVEQRAPLSCDTVLKILYQTCRAVQHMHKQKPAIVHRDLKIENLLISNQGTIKLCDFGSSTTVSHYPDYSWSAQKRSMVEDEITRNTTPAYRTPEMIDLYSNFPINEKQDIWAIGCILYLLCFKQHPFEDGAKLQIVNGKYSIPQNDVKYTVYHDLIRSMLKVNPEERLSITELVNQLQEIAAARNVNPKSPITELLEQNGGFGNNGAQPPMQIHNVHNNAGVYDPDQAGSGLFDILRGGTERFLTNIKDTSSKVIQSVASYAKGDLDISYITSRIAVMSFPAEGVESAIKNNIEDVRLFLDSRHAGHYAVYNLSKRSYRPSRFHNRVSECNWQVRRAPNLRSLYSVCKNMHLWLKQDQRNICIVHCLDGRAASAVAVCSFLCFCRLFTTAEAAVYMFSMKRCPPGIAPSHKRYIEYMCDMMAEEPIIPHSKPILISSIIMTPVPLFNKQRNGCRPFCEVYVGDERVLTTSQEYDKMKDFKMEDGRAEIPLNVTVQGDVLVVIYHARSTLGGRLQAKMASMKMFQIQFHTGFVPRNATTVKFAKYDLDACDIQEKYPDLFQVNLDIEVEPRDRPSTKTPPWEGFQTKGLNPKILFSSRDEQQEILSKFGKPELPRQPGSSAFYDSESPQPAQTPESSNPPEPESPVSTDSNANNFFQTLDWEGTVLVFPVILTTFFHCVCVSATGDLFDPFGMGSGSGVGSSVGSSRQASGPDLFGNLLGSDSSATSGFSSAHSNATPASNTSLFDLSKYTGYRYITEDYVPKVPLLPHDGNILKKHNCWYFGCLSFLCVFFVGSSGPSFSTKPPPSSAKPQAQPWQSGRPTSAQNKPWMSGSTPKASSASQPAGTQPNKPNYNLNFSSVIGGREDRGVRGPGFGPKPKVKEDDFEDLLETQGFGSRPDRKGPRTIAEMRRQEITKEIDPLKLQILDWIEGKERNIRALLSTLNTVLWEGETRWKPVSMADLVTPDQVKKYYRKAALIVHPDKASGKPYEQYAKMIFMELNDAWSEFENQGSKALF</sequence>
<reference evidence="30" key="1">
    <citation type="submission" date="2021-04" db="EMBL/GenBank/DDBJ databases">
        <authorList>
            <consortium name="Wellcome Sanger Institute Data Sharing"/>
        </authorList>
    </citation>
    <scope>NUCLEOTIDE SEQUENCE [LARGE SCALE GENOMIC DNA]</scope>
</reference>
<dbReference type="InterPro" id="IPR029023">
    <property type="entry name" value="Tensin_phosphatase"/>
</dbReference>
<dbReference type="Pfam" id="PF00069">
    <property type="entry name" value="Pkinase"/>
    <property type="match status" value="1"/>
</dbReference>
<keyword evidence="13" id="KW-0418">Kinase</keyword>
<feature type="region of interest" description="Disordered" evidence="25">
    <location>
        <begin position="934"/>
        <end position="1015"/>
    </location>
</feature>
<comment type="catalytic activity">
    <reaction evidence="21">
        <text>L-seryl-[protein] + ATP = O-phospho-L-seryl-[protein] + ADP + H(+)</text>
        <dbReference type="Rhea" id="RHEA:17989"/>
        <dbReference type="Rhea" id="RHEA-COMP:9863"/>
        <dbReference type="Rhea" id="RHEA-COMP:11604"/>
        <dbReference type="ChEBI" id="CHEBI:15378"/>
        <dbReference type="ChEBI" id="CHEBI:29999"/>
        <dbReference type="ChEBI" id="CHEBI:30616"/>
        <dbReference type="ChEBI" id="CHEBI:83421"/>
        <dbReference type="ChEBI" id="CHEBI:456216"/>
        <dbReference type="EC" id="2.7.11.1"/>
    </reaction>
</comment>
<reference evidence="30" key="3">
    <citation type="submission" date="2025-09" db="UniProtKB">
        <authorList>
            <consortium name="Ensembl"/>
        </authorList>
    </citation>
    <scope>IDENTIFICATION</scope>
</reference>
<keyword evidence="31" id="KW-1185">Reference proteome</keyword>
<evidence type="ECO:0000256" key="11">
    <source>
        <dbReference type="ARBA" id="ARBA00022679"/>
    </source>
</evidence>
<dbReference type="GO" id="GO:0030276">
    <property type="term" value="F:clathrin binding"/>
    <property type="evidence" value="ECO:0007669"/>
    <property type="project" value="TreeGrafter"/>
</dbReference>
<feature type="compositionally biased region" description="Polar residues" evidence="25">
    <location>
        <begin position="950"/>
        <end position="993"/>
    </location>
</feature>
<gene>
    <name evidence="30" type="primary">GAK</name>
    <name evidence="30" type="synonym">gak</name>
</gene>
<evidence type="ECO:0000256" key="9">
    <source>
        <dbReference type="ARBA" id="ARBA00022527"/>
    </source>
</evidence>
<dbReference type="FunFam" id="2.60.40.1110:FF:000001">
    <property type="entry name" value="cyclin-G-associated kinase isoform X2"/>
    <property type="match status" value="1"/>
</dbReference>